<comment type="caution">
    <text evidence="1">The sequence shown here is derived from an EMBL/GenBank/DDBJ whole genome shotgun (WGS) entry which is preliminary data.</text>
</comment>
<evidence type="ECO:0000313" key="2">
    <source>
        <dbReference type="Proteomes" id="UP001418796"/>
    </source>
</evidence>
<dbReference type="Proteomes" id="UP001418796">
    <property type="component" value="Unassembled WGS sequence"/>
</dbReference>
<dbReference type="RefSeq" id="WP_343132175.1">
    <property type="nucleotide sequence ID" value="NZ_JBCITK010000002.1"/>
</dbReference>
<name>A0ABU9VNM6_9BACI</name>
<proteinExistence type="predicted"/>
<reference evidence="1 2" key="1">
    <citation type="submission" date="2024-03" db="EMBL/GenBank/DDBJ databases">
        <title>Bacilli Hybrid Assemblies.</title>
        <authorList>
            <person name="Kovac J."/>
        </authorList>
    </citation>
    <scope>NUCLEOTIDE SEQUENCE [LARGE SCALE GENOMIC DNA]</scope>
    <source>
        <strain evidence="1 2">FSL R7-0666</strain>
    </source>
</reference>
<gene>
    <name evidence="1" type="ORF">MKY91_20290</name>
</gene>
<protein>
    <submittedName>
        <fullName evidence="1">Uncharacterized protein</fullName>
    </submittedName>
</protein>
<dbReference type="EMBL" id="JBCITK010000002">
    <property type="protein sequence ID" value="MEN0645507.1"/>
    <property type="molecule type" value="Genomic_DNA"/>
</dbReference>
<keyword evidence="2" id="KW-1185">Reference proteome</keyword>
<accession>A0ABU9VNM6</accession>
<organism evidence="1 2">
    <name type="scientific">Alkalicoccobacillus gibsonii</name>
    <dbReference type="NCBI Taxonomy" id="79881"/>
    <lineage>
        <taxon>Bacteria</taxon>
        <taxon>Bacillati</taxon>
        <taxon>Bacillota</taxon>
        <taxon>Bacilli</taxon>
        <taxon>Bacillales</taxon>
        <taxon>Bacillaceae</taxon>
        <taxon>Alkalicoccobacillus</taxon>
    </lineage>
</organism>
<sequence length="66" mass="7668">MLELHELIGTELPILEEKQEGTFFLRELFSIEDFTQKYTLVGYIASEWSDHAGTPLYDPLYSRVGE</sequence>
<evidence type="ECO:0000313" key="1">
    <source>
        <dbReference type="EMBL" id="MEN0645507.1"/>
    </source>
</evidence>